<evidence type="ECO:0000313" key="2">
    <source>
        <dbReference type="Proteomes" id="UP001457282"/>
    </source>
</evidence>
<organism evidence="1 2">
    <name type="scientific">Rubus argutus</name>
    <name type="common">Southern blackberry</name>
    <dbReference type="NCBI Taxonomy" id="59490"/>
    <lineage>
        <taxon>Eukaryota</taxon>
        <taxon>Viridiplantae</taxon>
        <taxon>Streptophyta</taxon>
        <taxon>Embryophyta</taxon>
        <taxon>Tracheophyta</taxon>
        <taxon>Spermatophyta</taxon>
        <taxon>Magnoliopsida</taxon>
        <taxon>eudicotyledons</taxon>
        <taxon>Gunneridae</taxon>
        <taxon>Pentapetalae</taxon>
        <taxon>rosids</taxon>
        <taxon>fabids</taxon>
        <taxon>Rosales</taxon>
        <taxon>Rosaceae</taxon>
        <taxon>Rosoideae</taxon>
        <taxon>Rosoideae incertae sedis</taxon>
        <taxon>Rubus</taxon>
    </lineage>
</organism>
<accession>A0AAW1WCV2</accession>
<sequence>MSNGLQISVAGGWFWLRATRAREAVWAVLKLPERGLRRCLESRSRFYGGCPVVVRWNSVTCSRHPYSSGWSDRDVHDGKCPKQINSFSWWTTGIMRKWTARVRQMNVQLDAWLHG</sequence>
<keyword evidence="2" id="KW-1185">Reference proteome</keyword>
<comment type="caution">
    <text evidence="1">The sequence shown here is derived from an EMBL/GenBank/DDBJ whole genome shotgun (WGS) entry which is preliminary data.</text>
</comment>
<reference evidence="1 2" key="1">
    <citation type="journal article" date="2023" name="G3 (Bethesda)">
        <title>A chromosome-length genome assembly and annotation of blackberry (Rubus argutus, cv. 'Hillquist').</title>
        <authorList>
            <person name="Bruna T."/>
            <person name="Aryal R."/>
            <person name="Dudchenko O."/>
            <person name="Sargent D.J."/>
            <person name="Mead D."/>
            <person name="Buti M."/>
            <person name="Cavallini A."/>
            <person name="Hytonen T."/>
            <person name="Andres J."/>
            <person name="Pham M."/>
            <person name="Weisz D."/>
            <person name="Mascagni F."/>
            <person name="Usai G."/>
            <person name="Natali L."/>
            <person name="Bassil N."/>
            <person name="Fernandez G.E."/>
            <person name="Lomsadze A."/>
            <person name="Armour M."/>
            <person name="Olukolu B."/>
            <person name="Poorten T."/>
            <person name="Britton C."/>
            <person name="Davik J."/>
            <person name="Ashrafi H."/>
            <person name="Aiden E.L."/>
            <person name="Borodovsky M."/>
            <person name="Worthington M."/>
        </authorList>
    </citation>
    <scope>NUCLEOTIDE SEQUENCE [LARGE SCALE GENOMIC DNA]</scope>
    <source>
        <strain evidence="1">PI 553951</strain>
    </source>
</reference>
<dbReference type="Proteomes" id="UP001457282">
    <property type="component" value="Unassembled WGS sequence"/>
</dbReference>
<dbReference type="EMBL" id="JBEDUW010000006">
    <property type="protein sequence ID" value="KAK9921903.1"/>
    <property type="molecule type" value="Genomic_DNA"/>
</dbReference>
<protein>
    <submittedName>
        <fullName evidence="1">Uncharacterized protein</fullName>
    </submittedName>
</protein>
<proteinExistence type="predicted"/>
<name>A0AAW1WCV2_RUBAR</name>
<evidence type="ECO:0000313" key="1">
    <source>
        <dbReference type="EMBL" id="KAK9921903.1"/>
    </source>
</evidence>
<gene>
    <name evidence="1" type="ORF">M0R45_030396</name>
</gene>
<dbReference type="AlphaFoldDB" id="A0AAW1WCV2"/>